<comment type="function">
    <text evidence="8">Part of the outer membrane protein assembly complex, which is involved in assembly and insertion of beta-barrel proteins into the outer membrane.</text>
</comment>
<dbReference type="GO" id="GO:0051205">
    <property type="term" value="P:protein insertion into membrane"/>
    <property type="evidence" value="ECO:0007669"/>
    <property type="project" value="UniProtKB-UniRule"/>
</dbReference>
<dbReference type="InterPro" id="IPR023707">
    <property type="entry name" value="OM_assembly_BamA"/>
</dbReference>
<dbReference type="InterPro" id="IPR039910">
    <property type="entry name" value="D15-like"/>
</dbReference>
<dbReference type="Pfam" id="PF01103">
    <property type="entry name" value="Omp85"/>
    <property type="match status" value="1"/>
</dbReference>
<feature type="signal peptide" evidence="8">
    <location>
        <begin position="1"/>
        <end position="23"/>
    </location>
</feature>
<dbReference type="Proteomes" id="UP000190460">
    <property type="component" value="Unassembled WGS sequence"/>
</dbReference>
<evidence type="ECO:0000256" key="2">
    <source>
        <dbReference type="ARBA" id="ARBA00022452"/>
    </source>
</evidence>
<dbReference type="STRING" id="92487.SAMN02745130_02209"/>
<evidence type="ECO:0000313" key="11">
    <source>
        <dbReference type="EMBL" id="SKA81891.1"/>
    </source>
</evidence>
<reference evidence="11 12" key="1">
    <citation type="submission" date="2017-02" db="EMBL/GenBank/DDBJ databases">
        <authorList>
            <person name="Peterson S.W."/>
        </authorList>
    </citation>
    <scope>NUCLEOTIDE SEQUENCE [LARGE SCALE GENOMIC DNA]</scope>
    <source>
        <strain evidence="11 12">ATCC 49788</strain>
    </source>
</reference>
<dbReference type="HAMAP" id="MF_01430">
    <property type="entry name" value="OM_assembly_BamA"/>
    <property type="match status" value="1"/>
</dbReference>
<keyword evidence="3 8" id="KW-0812">Transmembrane</keyword>
<dbReference type="OrthoDB" id="9803054at2"/>
<dbReference type="InterPro" id="IPR010827">
    <property type="entry name" value="BamA/TamA_POTRA"/>
</dbReference>
<keyword evidence="6 8" id="KW-0472">Membrane</keyword>
<dbReference type="PANTHER" id="PTHR12815:SF23">
    <property type="entry name" value="OUTER MEMBRANE PROTEIN ASSEMBLY FACTOR BAMA"/>
    <property type="match status" value="1"/>
</dbReference>
<dbReference type="NCBIfam" id="TIGR03303">
    <property type="entry name" value="OM_YaeT"/>
    <property type="match status" value="1"/>
</dbReference>
<evidence type="ECO:0000256" key="6">
    <source>
        <dbReference type="ARBA" id="ARBA00023136"/>
    </source>
</evidence>
<dbReference type="Gene3D" id="2.40.160.50">
    <property type="entry name" value="membrane protein fhac: a member of the omp85/tpsb transporter family"/>
    <property type="match status" value="1"/>
</dbReference>
<comment type="similarity">
    <text evidence="8">Belongs to the BamA family.</text>
</comment>
<organism evidence="11 12">
    <name type="scientific">Thiothrix eikelboomii</name>
    <dbReference type="NCBI Taxonomy" id="92487"/>
    <lineage>
        <taxon>Bacteria</taxon>
        <taxon>Pseudomonadati</taxon>
        <taxon>Pseudomonadota</taxon>
        <taxon>Gammaproteobacteria</taxon>
        <taxon>Thiotrichales</taxon>
        <taxon>Thiotrichaceae</taxon>
        <taxon>Thiothrix</taxon>
    </lineage>
</organism>
<gene>
    <name evidence="8" type="primary">bamA</name>
    <name evidence="11" type="ORF">SAMN02745130_02209</name>
</gene>
<keyword evidence="7 8" id="KW-0998">Cell outer membrane</keyword>
<dbReference type="PANTHER" id="PTHR12815">
    <property type="entry name" value="SORTING AND ASSEMBLY MACHINERY SAMM50 PROTEIN FAMILY MEMBER"/>
    <property type="match status" value="1"/>
</dbReference>
<evidence type="ECO:0000256" key="8">
    <source>
        <dbReference type="HAMAP-Rule" id="MF_01430"/>
    </source>
</evidence>
<feature type="domain" description="POTRA" evidence="10">
    <location>
        <begin position="94"/>
        <end position="174"/>
    </location>
</feature>
<dbReference type="GO" id="GO:1990063">
    <property type="term" value="C:Bam protein complex"/>
    <property type="evidence" value="ECO:0007669"/>
    <property type="project" value="TreeGrafter"/>
</dbReference>
<evidence type="ECO:0000256" key="3">
    <source>
        <dbReference type="ARBA" id="ARBA00022692"/>
    </source>
</evidence>
<dbReference type="Gene3D" id="3.10.20.310">
    <property type="entry name" value="membrane protein fhac"/>
    <property type="match status" value="5"/>
</dbReference>
<evidence type="ECO:0000256" key="5">
    <source>
        <dbReference type="ARBA" id="ARBA00022737"/>
    </source>
</evidence>
<protein>
    <recommendedName>
        <fullName evidence="8 9">Outer membrane protein assembly factor BamA</fullName>
    </recommendedName>
</protein>
<evidence type="ECO:0000256" key="1">
    <source>
        <dbReference type="ARBA" id="ARBA00004370"/>
    </source>
</evidence>
<feature type="domain" description="POTRA" evidence="10">
    <location>
        <begin position="177"/>
        <end position="267"/>
    </location>
</feature>
<evidence type="ECO:0000256" key="4">
    <source>
        <dbReference type="ARBA" id="ARBA00022729"/>
    </source>
</evidence>
<dbReference type="AlphaFoldDB" id="A0A1T4WZ75"/>
<dbReference type="PROSITE" id="PS51779">
    <property type="entry name" value="POTRA"/>
    <property type="match status" value="5"/>
</dbReference>
<keyword evidence="4 8" id="KW-0732">Signal</keyword>
<comment type="subcellular location">
    <subcellularLocation>
        <location evidence="8">Cell outer membrane</location>
    </subcellularLocation>
    <subcellularLocation>
        <location evidence="1">Membrane</location>
    </subcellularLocation>
</comment>
<keyword evidence="12" id="KW-1185">Reference proteome</keyword>
<evidence type="ECO:0000256" key="7">
    <source>
        <dbReference type="ARBA" id="ARBA00023237"/>
    </source>
</evidence>
<sequence precursor="true">MKKQTLSWTIVSSLLAASQAAWAASFVVQDIQVSGLDRVAQATVLNYLPARVGQAFDDNRSAAAIRALYDTGLFDDVQLARQGDVLVVTVVERPTIGEINISGNSKLPTEQLLQALKAANVGKGDMLDKAALLKMQRELEAQYLTMGHYGVKVDTTIEPLANNRAKVNIAVKEGGIARIKQVKIVGNKAFSEQELLSQLELGTPRTLSIPMLSSRDKFAKEKLVGDLEALNSFYRDRGYLNFEIVSTQVSLTPDKQGVFITISVNEGDQYKIGTVDVYGVERLTKQQVQDSMKLRQGEVFSQKALEESRKNLSTYLGEQGYAFSKIGAKPDIDEARKIVNISLNVDSGKRTYVRRINIRGNNRTKDEVYRRELRQLESSWFAAEQLERSKVRLQRLPYVEEVRITTEPVAGTPDQVDLNVIVSERSSNQFRIGAGYSQSQGLLVNLAVTQDNFMGTGKQLEVNIDNSESNRNFLISYDNPYYTPEGLSRGFSIYYNEYDAEAEDISAYASDKFGANVKFAFPLSENDSVSFTAGAEQRKIILGTAPADHIKEFTDKHGLEYKQLPLTLSYVHDTRNRSIFPNAGQRHRLSIQSALPGSDLQYTKFAYDGAFYKAITDDVTFSLKAKVAVGKGQGDLDGLPFFEKYTAGGIRSVRGYEQNSLGPLDSKGDAKGGDALLTTTAEVLFPMPLASDVKSVKMSAFVDAGNVFDTSDNFDSAEIRYSAGLGVVWLSPIGPFEVSYAKPLNAKDGDKEQSLQFSIGASF</sequence>
<accession>A0A1T4WZ75</accession>
<evidence type="ECO:0000256" key="9">
    <source>
        <dbReference type="NCBIfam" id="TIGR03303"/>
    </source>
</evidence>
<dbReference type="InterPro" id="IPR034746">
    <property type="entry name" value="POTRA"/>
</dbReference>
<feature type="chain" id="PRO_5013406791" description="Outer membrane protein assembly factor BamA" evidence="8">
    <location>
        <begin position="24"/>
        <end position="763"/>
    </location>
</feature>
<keyword evidence="5 8" id="KW-0677">Repeat</keyword>
<evidence type="ECO:0000259" key="10">
    <source>
        <dbReference type="PROSITE" id="PS51779"/>
    </source>
</evidence>
<feature type="domain" description="POTRA" evidence="10">
    <location>
        <begin position="26"/>
        <end position="93"/>
    </location>
</feature>
<dbReference type="InterPro" id="IPR000184">
    <property type="entry name" value="Bac_surfAg_D15"/>
</dbReference>
<comment type="subunit">
    <text evidence="8">Part of the Bam complex.</text>
</comment>
<dbReference type="PIRSF" id="PIRSF006076">
    <property type="entry name" value="OM_assembly_OMP85"/>
    <property type="match status" value="1"/>
</dbReference>
<feature type="domain" description="POTRA" evidence="10">
    <location>
        <begin position="351"/>
        <end position="425"/>
    </location>
</feature>
<feature type="domain" description="POTRA" evidence="10">
    <location>
        <begin position="270"/>
        <end position="348"/>
    </location>
</feature>
<dbReference type="Pfam" id="PF07244">
    <property type="entry name" value="POTRA"/>
    <property type="match status" value="5"/>
</dbReference>
<keyword evidence="2 8" id="KW-1134">Transmembrane beta strand</keyword>
<name>A0A1T4WZ75_9GAMM</name>
<evidence type="ECO:0000313" key="12">
    <source>
        <dbReference type="Proteomes" id="UP000190460"/>
    </source>
</evidence>
<proteinExistence type="inferred from homology"/>
<dbReference type="EMBL" id="FUYB01000010">
    <property type="protein sequence ID" value="SKA81891.1"/>
    <property type="molecule type" value="Genomic_DNA"/>
</dbReference>
<dbReference type="GO" id="GO:0043165">
    <property type="term" value="P:Gram-negative-bacterium-type cell outer membrane assembly"/>
    <property type="evidence" value="ECO:0007669"/>
    <property type="project" value="UniProtKB-UniRule"/>
</dbReference>
<dbReference type="RefSeq" id="WP_078922696.1">
    <property type="nucleotide sequence ID" value="NZ_FUYB01000010.1"/>
</dbReference>